<evidence type="ECO:0000259" key="7">
    <source>
        <dbReference type="PROSITE" id="PS50157"/>
    </source>
</evidence>
<evidence type="ECO:0000256" key="3">
    <source>
        <dbReference type="ARBA" id="ARBA00022771"/>
    </source>
</evidence>
<dbReference type="PROSITE" id="PS50157">
    <property type="entry name" value="ZINC_FINGER_C2H2_2"/>
    <property type="match status" value="4"/>
</dbReference>
<dbReference type="Pfam" id="PF00096">
    <property type="entry name" value="zf-C2H2"/>
    <property type="match status" value="1"/>
</dbReference>
<dbReference type="AlphaFoldDB" id="A0AA97NY27"/>
<dbReference type="PANTHER" id="PTHR24409">
    <property type="entry name" value="ZINC FINGER PROTEIN 142"/>
    <property type="match status" value="1"/>
</dbReference>
<keyword evidence="2" id="KW-0677">Repeat</keyword>
<feature type="compositionally biased region" description="Basic and acidic residues" evidence="6">
    <location>
        <begin position="443"/>
        <end position="456"/>
    </location>
</feature>
<name>A0AA97NY27_PYRO3</name>
<evidence type="ECO:0000256" key="1">
    <source>
        <dbReference type="ARBA" id="ARBA00022723"/>
    </source>
</evidence>
<dbReference type="GO" id="GO:0005634">
    <property type="term" value="C:nucleus"/>
    <property type="evidence" value="ECO:0007669"/>
    <property type="project" value="TreeGrafter"/>
</dbReference>
<dbReference type="SUPFAM" id="SSF53098">
    <property type="entry name" value="Ribonuclease H-like"/>
    <property type="match status" value="1"/>
</dbReference>
<sequence>MTRRLLIDSAKASSWSSGQAGLVTDTLFSRKRDVIILREHFLRPPAGFLMCAGPFNVQNPIGCTIEMSTTTAVTTLPSPVCKTIYCTQCNRKFSNTKDLQNHIQDSLSHRAAASSLNCEICKKAFKSEKALQQHTRSSPRSHSSLFNCRICDRSFNSEEMLQQHIRDSQAHAASFDCVLCNREFNSNEALQQHLLNSVTHHRRQQQPRTPLDQFFLSFTTFDHDPSEPPAACFNRLRRHQGWRRGDADSNDAWDRYQAALESELRMWYDSGNSLAAWHALCRAIGVDPLPQTCEMCERAVRSIYVNIVDLIEWARAQRGHDVQPVQTFASLEDLRSYTIETKKIYHNRLKNLDEDNACVDSASVIWGLRGSVSLSSQWAYIRFHELVEELKDKGVSVRIRWCTGRKGIEGNEKAGRLADLGAKGPADAGPRTQGRPSAASDPSFERQPERPARDIGRPGNRPMHMTGGNWNIAQRRNQTNSVNAFWGIK</sequence>
<keyword evidence="4" id="KW-0862">Zinc</keyword>
<feature type="domain" description="C2H2-type" evidence="7">
    <location>
        <begin position="116"/>
        <end position="143"/>
    </location>
</feature>
<keyword evidence="1" id="KW-0479">Metal-binding</keyword>
<dbReference type="GO" id="GO:0008270">
    <property type="term" value="F:zinc ion binding"/>
    <property type="evidence" value="ECO:0007669"/>
    <property type="project" value="UniProtKB-KW"/>
</dbReference>
<dbReference type="PANTHER" id="PTHR24409:SF295">
    <property type="entry name" value="AZ2-RELATED"/>
    <property type="match status" value="1"/>
</dbReference>
<proteinExistence type="predicted"/>
<feature type="domain" description="C2H2-type" evidence="7">
    <location>
        <begin position="146"/>
        <end position="176"/>
    </location>
</feature>
<dbReference type="Proteomes" id="UP000011086">
    <property type="component" value="Unassembled WGS sequence"/>
</dbReference>
<dbReference type="InterPro" id="IPR036236">
    <property type="entry name" value="Znf_C2H2_sf"/>
</dbReference>
<dbReference type="InterPro" id="IPR013087">
    <property type="entry name" value="Znf_C2H2_type"/>
</dbReference>
<dbReference type="Gene3D" id="3.30.420.10">
    <property type="entry name" value="Ribonuclease H-like superfamily/Ribonuclease H"/>
    <property type="match status" value="1"/>
</dbReference>
<organism evidence="8">
    <name type="scientific">Pyricularia oryzae (strain Y34)</name>
    <name type="common">Rice blast fungus</name>
    <name type="synonym">Magnaporthe oryzae</name>
    <dbReference type="NCBI Taxonomy" id="1143189"/>
    <lineage>
        <taxon>Eukaryota</taxon>
        <taxon>Fungi</taxon>
        <taxon>Dikarya</taxon>
        <taxon>Ascomycota</taxon>
        <taxon>Pezizomycotina</taxon>
        <taxon>Sordariomycetes</taxon>
        <taxon>Sordariomycetidae</taxon>
        <taxon>Magnaporthales</taxon>
        <taxon>Pyriculariaceae</taxon>
        <taxon>Pyricularia</taxon>
    </lineage>
</organism>
<evidence type="ECO:0000256" key="2">
    <source>
        <dbReference type="ARBA" id="ARBA00022737"/>
    </source>
</evidence>
<dbReference type="GO" id="GO:0000977">
    <property type="term" value="F:RNA polymerase II transcription regulatory region sequence-specific DNA binding"/>
    <property type="evidence" value="ECO:0007669"/>
    <property type="project" value="TreeGrafter"/>
</dbReference>
<feature type="domain" description="C2H2-type" evidence="7">
    <location>
        <begin position="175"/>
        <end position="205"/>
    </location>
</feature>
<dbReference type="SUPFAM" id="SSF57667">
    <property type="entry name" value="beta-beta-alpha zinc fingers"/>
    <property type="match status" value="2"/>
</dbReference>
<dbReference type="InterPro" id="IPR022755">
    <property type="entry name" value="Znf_C2H2_jaz"/>
</dbReference>
<dbReference type="EMBL" id="JH793474">
    <property type="protein sequence ID" value="ELQ38395.1"/>
    <property type="molecule type" value="Genomic_DNA"/>
</dbReference>
<protein>
    <recommendedName>
        <fullName evidence="7">C2H2-type domain-containing protein</fullName>
    </recommendedName>
</protein>
<feature type="region of interest" description="Disordered" evidence="6">
    <location>
        <begin position="413"/>
        <end position="476"/>
    </location>
</feature>
<gene>
    <name evidence="8" type="ORF">OOU_Y34scaffold00541g2</name>
</gene>
<evidence type="ECO:0000256" key="4">
    <source>
        <dbReference type="ARBA" id="ARBA00022833"/>
    </source>
</evidence>
<dbReference type="Pfam" id="PF12171">
    <property type="entry name" value="zf-C2H2_jaz"/>
    <property type="match status" value="3"/>
</dbReference>
<dbReference type="SMART" id="SM00355">
    <property type="entry name" value="ZnF_C2H2"/>
    <property type="match status" value="4"/>
</dbReference>
<keyword evidence="3 5" id="KW-0863">Zinc-finger</keyword>
<dbReference type="InterPro" id="IPR012337">
    <property type="entry name" value="RNaseH-like_sf"/>
</dbReference>
<dbReference type="Gene3D" id="3.30.160.60">
    <property type="entry name" value="Classic Zinc Finger"/>
    <property type="match status" value="2"/>
</dbReference>
<accession>A0AA97NY27</accession>
<dbReference type="CDD" id="cd09276">
    <property type="entry name" value="Rnase_HI_RT_non_LTR"/>
    <property type="match status" value="1"/>
</dbReference>
<evidence type="ECO:0000313" key="8">
    <source>
        <dbReference type="EMBL" id="ELQ38395.1"/>
    </source>
</evidence>
<feature type="domain" description="C2H2-type" evidence="7">
    <location>
        <begin position="84"/>
        <end position="114"/>
    </location>
</feature>
<reference evidence="8" key="1">
    <citation type="journal article" date="2012" name="PLoS Genet.">
        <title>Comparative analysis of the genomes of two field isolates of the rice blast fungus Magnaporthe oryzae.</title>
        <authorList>
            <person name="Xue M."/>
            <person name="Yang J."/>
            <person name="Li Z."/>
            <person name="Hu S."/>
            <person name="Yao N."/>
            <person name="Dean R.A."/>
            <person name="Zhao W."/>
            <person name="Shen M."/>
            <person name="Zhang H."/>
            <person name="Li C."/>
            <person name="Liu L."/>
            <person name="Cao L."/>
            <person name="Xu X."/>
            <person name="Xing Y."/>
            <person name="Hsiang T."/>
            <person name="Zhang Z."/>
            <person name="Xu J.R."/>
            <person name="Peng Y.L."/>
        </authorList>
    </citation>
    <scope>NUCLEOTIDE SEQUENCE</scope>
    <source>
        <strain evidence="8">Y34</strain>
    </source>
</reference>
<evidence type="ECO:0000256" key="5">
    <source>
        <dbReference type="PROSITE-ProRule" id="PRU00042"/>
    </source>
</evidence>
<evidence type="ECO:0000256" key="6">
    <source>
        <dbReference type="SAM" id="MobiDB-lite"/>
    </source>
</evidence>
<dbReference type="InterPro" id="IPR036397">
    <property type="entry name" value="RNaseH_sf"/>
</dbReference>
<dbReference type="GO" id="GO:0000981">
    <property type="term" value="F:DNA-binding transcription factor activity, RNA polymerase II-specific"/>
    <property type="evidence" value="ECO:0007669"/>
    <property type="project" value="TreeGrafter"/>
</dbReference>